<dbReference type="InterPro" id="IPR009057">
    <property type="entry name" value="Homeodomain-like_sf"/>
</dbReference>
<gene>
    <name evidence="5" type="ORF">SAMN02910417_01656</name>
</gene>
<keyword evidence="3" id="KW-0804">Transcription</keyword>
<dbReference type="PROSITE" id="PS00041">
    <property type="entry name" value="HTH_ARAC_FAMILY_1"/>
    <property type="match status" value="1"/>
</dbReference>
<dbReference type="Proteomes" id="UP000199228">
    <property type="component" value="Unassembled WGS sequence"/>
</dbReference>
<dbReference type="STRING" id="1732.SAMN02910417_01656"/>
<dbReference type="GO" id="GO:0003700">
    <property type="term" value="F:DNA-binding transcription factor activity"/>
    <property type="evidence" value="ECO:0007669"/>
    <property type="project" value="InterPro"/>
</dbReference>
<reference evidence="5 6" key="1">
    <citation type="submission" date="2016-10" db="EMBL/GenBank/DDBJ databases">
        <authorList>
            <person name="de Groot N.N."/>
        </authorList>
    </citation>
    <scope>NUCLEOTIDE SEQUENCE [LARGE SCALE GENOMIC DNA]</scope>
    <source>
        <strain evidence="5 6">DSM 3217</strain>
    </source>
</reference>
<keyword evidence="6" id="KW-1185">Reference proteome</keyword>
<dbReference type="PANTHER" id="PTHR43280">
    <property type="entry name" value="ARAC-FAMILY TRANSCRIPTIONAL REGULATOR"/>
    <property type="match status" value="1"/>
</dbReference>
<dbReference type="InterPro" id="IPR018060">
    <property type="entry name" value="HTH_AraC"/>
</dbReference>
<evidence type="ECO:0000256" key="2">
    <source>
        <dbReference type="ARBA" id="ARBA00023125"/>
    </source>
</evidence>
<organism evidence="5 6">
    <name type="scientific">Eubacterium oxidoreducens</name>
    <dbReference type="NCBI Taxonomy" id="1732"/>
    <lineage>
        <taxon>Bacteria</taxon>
        <taxon>Bacillati</taxon>
        <taxon>Bacillota</taxon>
        <taxon>Clostridia</taxon>
        <taxon>Eubacteriales</taxon>
        <taxon>Eubacteriaceae</taxon>
        <taxon>Eubacterium</taxon>
    </lineage>
</organism>
<evidence type="ECO:0000256" key="3">
    <source>
        <dbReference type="ARBA" id="ARBA00023163"/>
    </source>
</evidence>
<name>A0A1G6BN65_EUBOX</name>
<evidence type="ECO:0000259" key="4">
    <source>
        <dbReference type="PROSITE" id="PS01124"/>
    </source>
</evidence>
<evidence type="ECO:0000313" key="6">
    <source>
        <dbReference type="Proteomes" id="UP000199228"/>
    </source>
</evidence>
<keyword evidence="2" id="KW-0238">DNA-binding</keyword>
<sequence>MLNKSDLINTNLFTSFNQNLSCDTDYSSQIEQIDFTKHFAVGISFGYLRDIYSDSMERSYLKTTLLLFTLYNELVEEFRNKKMGFMIEYSQFMITMLGVFSLDELSTFVTNYITPLQKRLSNELEIPIYIGIGLRAKTLRQVHNSLTTARYAYRLYFFEPKSLIDFQDVKQAYNLSQEDFDRFYNEALHAILIKDDSALDKIDHLVDIISKIHFGNHFAVRMRTMNMTGSLTSSLQKYKLFEGDFYFLQDSLQEKVLNSITFDELKQHVHDYYARFLPNIYSSGRLSGSSIIEKVKTYIRENYMEELSVEILSDIACVSPNYFSHMFKKEVGCNYTDYLKKIRMEHALDLVLNTDYSIMKISEAVGYSNARNFTNVFKEVYGEPPTRYKKKIQSKAHIV</sequence>
<dbReference type="OrthoDB" id="9794370at2"/>
<dbReference type="SUPFAM" id="SSF46689">
    <property type="entry name" value="Homeodomain-like"/>
    <property type="match status" value="2"/>
</dbReference>
<protein>
    <submittedName>
        <fullName evidence="5">Helix-turn-helix domain-containing protein</fullName>
    </submittedName>
</protein>
<dbReference type="Gene3D" id="1.10.10.60">
    <property type="entry name" value="Homeodomain-like"/>
    <property type="match status" value="2"/>
</dbReference>
<dbReference type="PANTHER" id="PTHR43280:SF34">
    <property type="entry name" value="ARAC-FAMILY TRANSCRIPTIONAL REGULATOR"/>
    <property type="match status" value="1"/>
</dbReference>
<feature type="domain" description="HTH araC/xylS-type" evidence="4">
    <location>
        <begin position="293"/>
        <end position="391"/>
    </location>
</feature>
<dbReference type="PROSITE" id="PS01124">
    <property type="entry name" value="HTH_ARAC_FAMILY_2"/>
    <property type="match status" value="1"/>
</dbReference>
<keyword evidence="1" id="KW-0805">Transcription regulation</keyword>
<evidence type="ECO:0000256" key="1">
    <source>
        <dbReference type="ARBA" id="ARBA00023015"/>
    </source>
</evidence>
<dbReference type="GO" id="GO:0043565">
    <property type="term" value="F:sequence-specific DNA binding"/>
    <property type="evidence" value="ECO:0007669"/>
    <property type="project" value="InterPro"/>
</dbReference>
<dbReference type="RefSeq" id="WP_090173883.1">
    <property type="nucleotide sequence ID" value="NZ_FMXR01000011.1"/>
</dbReference>
<evidence type="ECO:0000313" key="5">
    <source>
        <dbReference type="EMBL" id="SDB22025.1"/>
    </source>
</evidence>
<dbReference type="SMART" id="SM00342">
    <property type="entry name" value="HTH_ARAC"/>
    <property type="match status" value="1"/>
</dbReference>
<accession>A0A1G6BN65</accession>
<dbReference type="Pfam" id="PF12833">
    <property type="entry name" value="HTH_18"/>
    <property type="match status" value="1"/>
</dbReference>
<dbReference type="InterPro" id="IPR018062">
    <property type="entry name" value="HTH_AraC-typ_CS"/>
</dbReference>
<dbReference type="AlphaFoldDB" id="A0A1G6BN65"/>
<proteinExistence type="predicted"/>
<dbReference type="EMBL" id="FMXR01000011">
    <property type="protein sequence ID" value="SDB22025.1"/>
    <property type="molecule type" value="Genomic_DNA"/>
</dbReference>